<protein>
    <submittedName>
        <fullName evidence="1">Uncharacterized protein</fullName>
    </submittedName>
</protein>
<organism evidence="1 2">
    <name type="scientific">Gossypium arboreum</name>
    <name type="common">Tree cotton</name>
    <name type="synonym">Gossypium nanking</name>
    <dbReference type="NCBI Taxonomy" id="29729"/>
    <lineage>
        <taxon>Eukaryota</taxon>
        <taxon>Viridiplantae</taxon>
        <taxon>Streptophyta</taxon>
        <taxon>Embryophyta</taxon>
        <taxon>Tracheophyta</taxon>
        <taxon>Spermatophyta</taxon>
        <taxon>Magnoliopsida</taxon>
        <taxon>eudicotyledons</taxon>
        <taxon>Gunneridae</taxon>
        <taxon>Pentapetalae</taxon>
        <taxon>rosids</taxon>
        <taxon>malvids</taxon>
        <taxon>Malvales</taxon>
        <taxon>Malvaceae</taxon>
        <taxon>Malvoideae</taxon>
        <taxon>Gossypium</taxon>
    </lineage>
</organism>
<dbReference type="Proteomes" id="UP000032142">
    <property type="component" value="Unassembled WGS sequence"/>
</dbReference>
<dbReference type="EMBL" id="KN405847">
    <property type="protein sequence ID" value="KHG16281.1"/>
    <property type="molecule type" value="Genomic_DNA"/>
</dbReference>
<reference evidence="2" key="1">
    <citation type="submission" date="2014-09" db="EMBL/GenBank/DDBJ databases">
        <authorList>
            <person name="Mudge J."/>
            <person name="Ramaraj T."/>
            <person name="Lindquist I.E."/>
            <person name="Bharti A.K."/>
            <person name="Sundararajan A."/>
            <person name="Cameron C.T."/>
            <person name="Woodward J.E."/>
            <person name="May G.D."/>
            <person name="Brubaker C."/>
            <person name="Broadhvest J."/>
            <person name="Wilkins T.A."/>
        </authorList>
    </citation>
    <scope>NUCLEOTIDE SEQUENCE</scope>
    <source>
        <strain evidence="2">cv. AKA8401</strain>
    </source>
</reference>
<gene>
    <name evidence="1" type="ORF">F383_20798</name>
</gene>
<proteinExistence type="predicted"/>
<dbReference type="AlphaFoldDB" id="A0A0B0NYZ7"/>
<name>A0A0B0NYZ7_GOSAR</name>
<evidence type="ECO:0000313" key="2">
    <source>
        <dbReference type="Proteomes" id="UP000032142"/>
    </source>
</evidence>
<evidence type="ECO:0000313" key="1">
    <source>
        <dbReference type="EMBL" id="KHG16281.1"/>
    </source>
</evidence>
<sequence>MMAWKIVYFCPHEKRHGRVSQPCLTHGQKSSQYALHGPAHGRVTWPCGISQYTVQVWHGLAHGQAHECVWPFRRAHGLVTQVCVLAV</sequence>
<keyword evidence="2" id="KW-1185">Reference proteome</keyword>
<accession>A0A0B0NYZ7</accession>